<evidence type="ECO:0000256" key="4">
    <source>
        <dbReference type="ARBA" id="ARBA00022840"/>
    </source>
</evidence>
<evidence type="ECO:0000256" key="1">
    <source>
        <dbReference type="ARBA" id="ARBA00022679"/>
    </source>
</evidence>
<reference evidence="6" key="2">
    <citation type="submission" date="2020-10" db="EMBL/GenBank/DDBJ databases">
        <authorList>
            <person name="Peck L.D."/>
            <person name="Nowell R.W."/>
            <person name="Flood J."/>
            <person name="Ryan M.J."/>
            <person name="Barraclough T.G."/>
        </authorList>
    </citation>
    <scope>NUCLEOTIDE SEQUENCE</scope>
    <source>
        <strain evidence="6">IMI 127659i</strain>
    </source>
</reference>
<evidence type="ECO:0000313" key="7">
    <source>
        <dbReference type="Proteomes" id="UP000750502"/>
    </source>
</evidence>
<dbReference type="InterPro" id="IPR000719">
    <property type="entry name" value="Prot_kinase_dom"/>
</dbReference>
<evidence type="ECO:0000313" key="6">
    <source>
        <dbReference type="EMBL" id="KAG5758869.1"/>
    </source>
</evidence>
<dbReference type="PANTHER" id="PTHR44329:SF288">
    <property type="entry name" value="MITOGEN-ACTIVATED PROTEIN KINASE KINASE KINASE 20"/>
    <property type="match status" value="1"/>
</dbReference>
<keyword evidence="3" id="KW-0418">Kinase</keyword>
<evidence type="ECO:0000256" key="3">
    <source>
        <dbReference type="ARBA" id="ARBA00022777"/>
    </source>
</evidence>
<accession>A0A9P7IPI1</accession>
<proteinExistence type="predicted"/>
<dbReference type="Pfam" id="PF00069">
    <property type="entry name" value="Pkinase"/>
    <property type="match status" value="1"/>
</dbReference>
<keyword evidence="1" id="KW-0808">Transferase</keyword>
<evidence type="ECO:0000256" key="2">
    <source>
        <dbReference type="ARBA" id="ARBA00022741"/>
    </source>
</evidence>
<keyword evidence="4" id="KW-0067">ATP-binding</keyword>
<dbReference type="OrthoDB" id="1668230at2759"/>
<dbReference type="Proteomes" id="UP000750502">
    <property type="component" value="Unassembled WGS sequence"/>
</dbReference>
<dbReference type="GO" id="GO:0005524">
    <property type="term" value="F:ATP binding"/>
    <property type="evidence" value="ECO:0007669"/>
    <property type="project" value="UniProtKB-KW"/>
</dbReference>
<keyword evidence="7" id="KW-1185">Reference proteome</keyword>
<dbReference type="AlphaFoldDB" id="A0A9P7IPI1"/>
<dbReference type="GO" id="GO:0004674">
    <property type="term" value="F:protein serine/threonine kinase activity"/>
    <property type="evidence" value="ECO:0007669"/>
    <property type="project" value="TreeGrafter"/>
</dbReference>
<protein>
    <recommendedName>
        <fullName evidence="5">Protein kinase domain-containing protein</fullName>
    </recommendedName>
</protein>
<reference evidence="6" key="1">
    <citation type="journal article" date="2020" name="bioRxiv">
        <title>Historical genomics reveals the evolutionary mechanisms behind multiple outbreaks of the host-specific coffee wilt pathogen Fusarium xylarioides.</title>
        <authorList>
            <person name="Peck D."/>
            <person name="Nowell R.W."/>
            <person name="Flood J."/>
            <person name="Ryan M.J."/>
            <person name="Barraclough T.G."/>
        </authorList>
    </citation>
    <scope>NUCLEOTIDE SEQUENCE</scope>
    <source>
        <strain evidence="6">IMI 127659i</strain>
    </source>
</reference>
<dbReference type="PANTHER" id="PTHR44329">
    <property type="entry name" value="SERINE/THREONINE-PROTEIN KINASE TNNI3K-RELATED"/>
    <property type="match status" value="1"/>
</dbReference>
<dbReference type="SUPFAM" id="SSF56112">
    <property type="entry name" value="Protein kinase-like (PK-like)"/>
    <property type="match status" value="1"/>
</dbReference>
<sequence length="303" mass="34406">MSFLAWFSEAWCTISGFISAPSHGSPDHYPKGATPTITEREVVEYKFYCPLGVRRVLACGTSAFIGEVDESTILKYPMEPRGDMTRLELEDKILTIVGQHPRIIGHKGLTATGLYLERATNGTALEYLTESNPGFSLQQRVAWCRQITEAVDHIHTKRVIHCDIQPTNILVDDNLNLKLTDFQGRHLSETGDIILDGWSSEPCRYFCPREDEFDATYKTDLFALGSTIHFIMTGQEPFPDIVYGEAGWNERVKERFSRAIFPGDLHTCSDITRKCWRQQYDSAKQVLEDICRVEKDMAREAGI</sequence>
<organism evidence="6 7">
    <name type="scientific">Fusarium xylarioides</name>
    <dbReference type="NCBI Taxonomy" id="221167"/>
    <lineage>
        <taxon>Eukaryota</taxon>
        <taxon>Fungi</taxon>
        <taxon>Dikarya</taxon>
        <taxon>Ascomycota</taxon>
        <taxon>Pezizomycotina</taxon>
        <taxon>Sordariomycetes</taxon>
        <taxon>Hypocreomycetidae</taxon>
        <taxon>Hypocreales</taxon>
        <taxon>Nectriaceae</taxon>
        <taxon>Fusarium</taxon>
        <taxon>Fusarium fujikuroi species complex</taxon>
    </lineage>
</organism>
<name>A0A9P7IPI1_9HYPO</name>
<gene>
    <name evidence="6" type="ORF">H9Q72_013002</name>
</gene>
<dbReference type="Gene3D" id="1.10.510.10">
    <property type="entry name" value="Transferase(Phosphotransferase) domain 1"/>
    <property type="match status" value="1"/>
</dbReference>
<dbReference type="PROSITE" id="PS50011">
    <property type="entry name" value="PROTEIN_KINASE_DOM"/>
    <property type="match status" value="1"/>
</dbReference>
<keyword evidence="2" id="KW-0547">Nucleotide-binding</keyword>
<evidence type="ECO:0000259" key="5">
    <source>
        <dbReference type="PROSITE" id="PS50011"/>
    </source>
</evidence>
<dbReference type="CDD" id="cd00180">
    <property type="entry name" value="PKc"/>
    <property type="match status" value="1"/>
</dbReference>
<dbReference type="InterPro" id="IPR011009">
    <property type="entry name" value="Kinase-like_dom_sf"/>
</dbReference>
<dbReference type="InterPro" id="IPR051681">
    <property type="entry name" value="Ser/Thr_Kinases-Pseudokinases"/>
</dbReference>
<dbReference type="EMBL" id="JADFTT010000746">
    <property type="protein sequence ID" value="KAG5758869.1"/>
    <property type="molecule type" value="Genomic_DNA"/>
</dbReference>
<feature type="domain" description="Protein kinase" evidence="5">
    <location>
        <begin position="51"/>
        <end position="303"/>
    </location>
</feature>
<comment type="caution">
    <text evidence="6">The sequence shown here is derived from an EMBL/GenBank/DDBJ whole genome shotgun (WGS) entry which is preliminary data.</text>
</comment>